<dbReference type="HOGENOM" id="CLU_2694710_0_0_1"/>
<sequence>EFTRYRLTAKEWEIVKDLELILSVSIYSTYNHNLTLLSSRLLSLEKIPVLAAAIPVYKLVMSRWELLQDKHLHL</sequence>
<dbReference type="EMBL" id="GL945474">
    <property type="protein sequence ID" value="EGO04367.1"/>
    <property type="molecule type" value="Genomic_DNA"/>
</dbReference>
<keyword evidence="2" id="KW-1185">Reference proteome</keyword>
<feature type="non-terminal residue" evidence="1">
    <location>
        <position position="74"/>
    </location>
</feature>
<accession>F8PGM3</accession>
<evidence type="ECO:0000313" key="2">
    <source>
        <dbReference type="Proteomes" id="UP000008063"/>
    </source>
</evidence>
<evidence type="ECO:0000313" key="1">
    <source>
        <dbReference type="EMBL" id="EGO04367.1"/>
    </source>
</evidence>
<dbReference type="Proteomes" id="UP000008063">
    <property type="component" value="Unassembled WGS sequence"/>
</dbReference>
<protein>
    <submittedName>
        <fullName evidence="1">Uncharacterized protein</fullName>
    </submittedName>
</protein>
<dbReference type="InParanoid" id="F8PGM3"/>
<organism evidence="2">
    <name type="scientific">Serpula lacrymans var. lacrymans (strain S7.3)</name>
    <name type="common">Dry rot fungus</name>
    <dbReference type="NCBI Taxonomy" id="936435"/>
    <lineage>
        <taxon>Eukaryota</taxon>
        <taxon>Fungi</taxon>
        <taxon>Dikarya</taxon>
        <taxon>Basidiomycota</taxon>
        <taxon>Agaricomycotina</taxon>
        <taxon>Agaricomycetes</taxon>
        <taxon>Agaricomycetidae</taxon>
        <taxon>Boletales</taxon>
        <taxon>Coniophorineae</taxon>
        <taxon>Serpulaceae</taxon>
        <taxon>Serpula</taxon>
    </lineage>
</organism>
<reference evidence="2" key="1">
    <citation type="journal article" date="2011" name="Science">
        <title>The plant cell wall-decomposing machinery underlies the functional diversity of forest fungi.</title>
        <authorList>
            <person name="Eastwood D.C."/>
            <person name="Floudas D."/>
            <person name="Binder M."/>
            <person name="Majcherczyk A."/>
            <person name="Schneider P."/>
            <person name="Aerts A."/>
            <person name="Asiegbu F.O."/>
            <person name="Baker S.E."/>
            <person name="Barry K."/>
            <person name="Bendiksby M."/>
            <person name="Blumentritt M."/>
            <person name="Coutinho P.M."/>
            <person name="Cullen D."/>
            <person name="de Vries R.P."/>
            <person name="Gathman A."/>
            <person name="Goodell B."/>
            <person name="Henrissat B."/>
            <person name="Ihrmark K."/>
            <person name="Kauserud H."/>
            <person name="Kohler A."/>
            <person name="LaButti K."/>
            <person name="Lapidus A."/>
            <person name="Lavin J.L."/>
            <person name="Lee Y.-H."/>
            <person name="Lindquist E."/>
            <person name="Lilly W."/>
            <person name="Lucas S."/>
            <person name="Morin E."/>
            <person name="Murat C."/>
            <person name="Oguiza J.A."/>
            <person name="Park J."/>
            <person name="Pisabarro A.G."/>
            <person name="Riley R."/>
            <person name="Rosling A."/>
            <person name="Salamov A."/>
            <person name="Schmidt O."/>
            <person name="Schmutz J."/>
            <person name="Skrede I."/>
            <person name="Stenlid J."/>
            <person name="Wiebenga A."/>
            <person name="Xie X."/>
            <person name="Kuees U."/>
            <person name="Hibbett D.S."/>
            <person name="Hoffmeister D."/>
            <person name="Hoegberg N."/>
            <person name="Martin F."/>
            <person name="Grigoriev I.V."/>
            <person name="Watkinson S.C."/>
        </authorList>
    </citation>
    <scope>NUCLEOTIDE SEQUENCE [LARGE SCALE GENOMIC DNA]</scope>
    <source>
        <strain evidence="2">strain S7.3</strain>
    </source>
</reference>
<name>F8PGM3_SERL3</name>
<gene>
    <name evidence="1" type="ORF">SERLA73DRAFT_28002</name>
</gene>
<feature type="non-terminal residue" evidence="1">
    <location>
        <position position="1"/>
    </location>
</feature>
<proteinExistence type="predicted"/>
<dbReference type="AlphaFoldDB" id="F8PGM3"/>